<proteinExistence type="predicted"/>
<evidence type="ECO:0000313" key="1">
    <source>
        <dbReference type="EMBL" id="KAK0655160.1"/>
    </source>
</evidence>
<gene>
    <name evidence="1" type="ORF">B0T16DRAFT_440489</name>
</gene>
<name>A0AA40CXG9_9PEZI</name>
<organism evidence="1 2">
    <name type="scientific">Cercophora newfieldiana</name>
    <dbReference type="NCBI Taxonomy" id="92897"/>
    <lineage>
        <taxon>Eukaryota</taxon>
        <taxon>Fungi</taxon>
        <taxon>Dikarya</taxon>
        <taxon>Ascomycota</taxon>
        <taxon>Pezizomycotina</taxon>
        <taxon>Sordariomycetes</taxon>
        <taxon>Sordariomycetidae</taxon>
        <taxon>Sordariales</taxon>
        <taxon>Lasiosphaeriaceae</taxon>
        <taxon>Cercophora</taxon>
    </lineage>
</organism>
<dbReference type="EMBL" id="JAULSV010000001">
    <property type="protein sequence ID" value="KAK0655160.1"/>
    <property type="molecule type" value="Genomic_DNA"/>
</dbReference>
<dbReference type="Proteomes" id="UP001174936">
    <property type="component" value="Unassembled WGS sequence"/>
</dbReference>
<sequence length="281" mass="30782">MCNHLFSGPIIGENLLRLPSYPPTQKPVDDEFDDFGNLDDDFFDGTEDGGSGVHFELHPTTIAPQLPGNLIFHMSTYETDEVACEENTSDSDEAASTSARPLAEYVVHADKHGSDAANDSATLEQHIRSVISEVAQNLRKADTDEAAAKRRDDAADDLDTSAKAGLKLDGVDGNNLVGELSPTSTGVGRLCAINTINSPIRANDRNRKALEAFREMAQNWRDGIIASFGLPESRFRVIREGSTTSDTTEIVYKVPRLGDISEQDGQRDSLALKPVRFWLRF</sequence>
<evidence type="ECO:0000313" key="2">
    <source>
        <dbReference type="Proteomes" id="UP001174936"/>
    </source>
</evidence>
<dbReference type="AlphaFoldDB" id="A0AA40CXG9"/>
<accession>A0AA40CXG9</accession>
<keyword evidence="2" id="KW-1185">Reference proteome</keyword>
<comment type="caution">
    <text evidence="1">The sequence shown here is derived from an EMBL/GenBank/DDBJ whole genome shotgun (WGS) entry which is preliminary data.</text>
</comment>
<protein>
    <submittedName>
        <fullName evidence="1">Uncharacterized protein</fullName>
    </submittedName>
</protein>
<reference evidence="1" key="1">
    <citation type="submission" date="2023-06" db="EMBL/GenBank/DDBJ databases">
        <title>Genome-scale phylogeny and comparative genomics of the fungal order Sordariales.</title>
        <authorList>
            <consortium name="Lawrence Berkeley National Laboratory"/>
            <person name="Hensen N."/>
            <person name="Bonometti L."/>
            <person name="Westerberg I."/>
            <person name="Brannstrom I.O."/>
            <person name="Guillou S."/>
            <person name="Cros-Aarteil S."/>
            <person name="Calhoun S."/>
            <person name="Haridas S."/>
            <person name="Kuo A."/>
            <person name="Mondo S."/>
            <person name="Pangilinan J."/>
            <person name="Riley R."/>
            <person name="Labutti K."/>
            <person name="Andreopoulos B."/>
            <person name="Lipzen A."/>
            <person name="Chen C."/>
            <person name="Yanf M."/>
            <person name="Daum C."/>
            <person name="Ng V."/>
            <person name="Clum A."/>
            <person name="Steindorff A."/>
            <person name="Ohm R."/>
            <person name="Martin F."/>
            <person name="Silar P."/>
            <person name="Natvig D."/>
            <person name="Lalanne C."/>
            <person name="Gautier V."/>
            <person name="Ament-Velasquez S.L."/>
            <person name="Kruys A."/>
            <person name="Hutchinson M.I."/>
            <person name="Powell A.J."/>
            <person name="Barry K."/>
            <person name="Miller A.N."/>
            <person name="Grigoriev I.V."/>
            <person name="Debuchy R."/>
            <person name="Gladieux P."/>
            <person name="Thoren M.H."/>
            <person name="Johannesson H."/>
        </authorList>
    </citation>
    <scope>NUCLEOTIDE SEQUENCE</scope>
    <source>
        <strain evidence="1">SMH2532-1</strain>
    </source>
</reference>